<evidence type="ECO:0000313" key="2">
    <source>
        <dbReference type="Proteomes" id="UP000799754"/>
    </source>
</evidence>
<comment type="caution">
    <text evidence="1">The sequence shown here is derived from an EMBL/GenBank/DDBJ whole genome shotgun (WGS) entry which is preliminary data.</text>
</comment>
<evidence type="ECO:0000313" key="1">
    <source>
        <dbReference type="EMBL" id="KAF2624392.1"/>
    </source>
</evidence>
<sequence>MCLSWLSPWLPCLLFEFFAMGRGLRPRLTYSSVIARTTRLSLPQPQAYATLHNLERAAASKRNLPAKAKCTDSGCQPSSKPCKCVHRVVDLQ</sequence>
<dbReference type="EMBL" id="MU006731">
    <property type="protein sequence ID" value="KAF2624392.1"/>
    <property type="molecule type" value="Genomic_DNA"/>
</dbReference>
<protein>
    <submittedName>
        <fullName evidence="1">Uncharacterized protein</fullName>
    </submittedName>
</protein>
<proteinExistence type="predicted"/>
<reference evidence="1" key="1">
    <citation type="journal article" date="2020" name="Stud. Mycol.">
        <title>101 Dothideomycetes genomes: a test case for predicting lifestyles and emergence of pathogens.</title>
        <authorList>
            <person name="Haridas S."/>
            <person name="Albert R."/>
            <person name="Binder M."/>
            <person name="Bloem J."/>
            <person name="Labutti K."/>
            <person name="Salamov A."/>
            <person name="Andreopoulos B."/>
            <person name="Baker S."/>
            <person name="Barry K."/>
            <person name="Bills G."/>
            <person name="Bluhm B."/>
            <person name="Cannon C."/>
            <person name="Castanera R."/>
            <person name="Culley D."/>
            <person name="Daum C."/>
            <person name="Ezra D."/>
            <person name="Gonzalez J."/>
            <person name="Henrissat B."/>
            <person name="Kuo A."/>
            <person name="Liang C."/>
            <person name="Lipzen A."/>
            <person name="Lutzoni F."/>
            <person name="Magnuson J."/>
            <person name="Mondo S."/>
            <person name="Nolan M."/>
            <person name="Ohm R."/>
            <person name="Pangilinan J."/>
            <person name="Park H.-J."/>
            <person name="Ramirez L."/>
            <person name="Alfaro M."/>
            <person name="Sun H."/>
            <person name="Tritt A."/>
            <person name="Yoshinaga Y."/>
            <person name="Zwiers L.-H."/>
            <person name="Turgeon B."/>
            <person name="Goodwin S."/>
            <person name="Spatafora J."/>
            <person name="Crous P."/>
            <person name="Grigoriev I."/>
        </authorList>
    </citation>
    <scope>NUCLEOTIDE SEQUENCE</scope>
    <source>
        <strain evidence="1">CBS 525.71</strain>
    </source>
</reference>
<organism evidence="1 2">
    <name type="scientific">Macroventuria anomochaeta</name>
    <dbReference type="NCBI Taxonomy" id="301207"/>
    <lineage>
        <taxon>Eukaryota</taxon>
        <taxon>Fungi</taxon>
        <taxon>Dikarya</taxon>
        <taxon>Ascomycota</taxon>
        <taxon>Pezizomycotina</taxon>
        <taxon>Dothideomycetes</taxon>
        <taxon>Pleosporomycetidae</taxon>
        <taxon>Pleosporales</taxon>
        <taxon>Pleosporineae</taxon>
        <taxon>Didymellaceae</taxon>
        <taxon>Macroventuria</taxon>
    </lineage>
</organism>
<dbReference type="Proteomes" id="UP000799754">
    <property type="component" value="Unassembled WGS sequence"/>
</dbReference>
<name>A0ACB6RRR2_9PLEO</name>
<keyword evidence="2" id="KW-1185">Reference proteome</keyword>
<accession>A0ACB6RRR2</accession>
<gene>
    <name evidence="1" type="ORF">BU25DRAFT_413635</name>
</gene>